<proteinExistence type="predicted"/>
<dbReference type="EMBL" id="CAFBMX010000004">
    <property type="protein sequence ID" value="CAB4928952.1"/>
    <property type="molecule type" value="Genomic_DNA"/>
</dbReference>
<accession>A0A6J7IEP1</accession>
<dbReference type="AlphaFoldDB" id="A0A6J7IEP1"/>
<protein>
    <submittedName>
        <fullName evidence="2">Unannotated protein</fullName>
    </submittedName>
</protein>
<name>A0A6J7IEP1_9ZZZZ</name>
<reference evidence="2" key="1">
    <citation type="submission" date="2020-05" db="EMBL/GenBank/DDBJ databases">
        <authorList>
            <person name="Chiriac C."/>
            <person name="Salcher M."/>
            <person name="Ghai R."/>
            <person name="Kavagutti S V."/>
        </authorList>
    </citation>
    <scope>NUCLEOTIDE SEQUENCE</scope>
</reference>
<organism evidence="2">
    <name type="scientific">freshwater metagenome</name>
    <dbReference type="NCBI Taxonomy" id="449393"/>
    <lineage>
        <taxon>unclassified sequences</taxon>
        <taxon>metagenomes</taxon>
        <taxon>ecological metagenomes</taxon>
    </lineage>
</organism>
<dbReference type="Pfam" id="PF24409">
    <property type="entry name" value="wHTH-PRTase_assc"/>
    <property type="match status" value="1"/>
</dbReference>
<evidence type="ECO:0000259" key="1">
    <source>
        <dbReference type="Pfam" id="PF24409"/>
    </source>
</evidence>
<evidence type="ECO:0000313" key="2">
    <source>
        <dbReference type="EMBL" id="CAB4928952.1"/>
    </source>
</evidence>
<sequence length="204" mass="22723">MSAPSRLQALQLIAFGRHTSAAALAQATDWPEAQATDLLAELAGEGLLDESGRITDAGRAAVTGLLTAERAQTDLAALGALYERFQRTNDKLKHVVTAWQLREGEGDELIPNDHSDPDYDDEVRERLARLDASFGPVLDEMIELVPRWDVHRHRFDTALAQIDGGDDRYIASPLLDSYHTVWFELHEELMQVQAIDRLAEETHA</sequence>
<gene>
    <name evidence="2" type="ORF">UFOPK3674_01036</name>
</gene>
<dbReference type="InterPro" id="IPR057055">
    <property type="entry name" value="wHTH-PRTase_assoc"/>
</dbReference>
<feature type="domain" description="PRTase associated wHTH" evidence="1">
    <location>
        <begin position="9"/>
        <end position="71"/>
    </location>
</feature>